<protein>
    <recommendedName>
        <fullName evidence="5">Group-specific protein</fullName>
    </recommendedName>
</protein>
<reference evidence="2 4" key="2">
    <citation type="submission" date="2020-05" db="EMBL/GenBank/DDBJ databases">
        <title>FDA dAtabase for Regulatory Grade micrObial Sequences (FDA-ARGOS): Supporting development and validation of Infectious Disease Dx tests.</title>
        <authorList>
            <person name="Nelson B."/>
            <person name="Plummer A."/>
            <person name="Tallon L."/>
            <person name="Sadzewicz L."/>
            <person name="Zhao X."/>
            <person name="Vavikolanu K."/>
            <person name="Mehta A."/>
            <person name="Aluvathingal J."/>
            <person name="Nadendla S."/>
            <person name="Myers T."/>
            <person name="Yan Y."/>
            <person name="Sichtig H."/>
        </authorList>
    </citation>
    <scope>NUCLEOTIDE SEQUENCE [LARGE SCALE GENOMIC DNA]</scope>
    <source>
        <strain evidence="2 4">FDAARGOS_795</strain>
    </source>
</reference>
<evidence type="ECO:0000313" key="3">
    <source>
        <dbReference type="Proteomes" id="UP000031876"/>
    </source>
</evidence>
<evidence type="ECO:0000313" key="4">
    <source>
        <dbReference type="Proteomes" id="UP000501107"/>
    </source>
</evidence>
<dbReference type="KEGG" id="btw:BF38_4104"/>
<dbReference type="Proteomes" id="UP000031876">
    <property type="component" value="Chromosome"/>
</dbReference>
<proteinExistence type="predicted"/>
<gene>
    <name evidence="1" type="ORF">BF38_4104</name>
    <name evidence="2" type="ORF">FOC89_28280</name>
</gene>
<evidence type="ECO:0008006" key="5">
    <source>
        <dbReference type="Google" id="ProtNLM"/>
    </source>
</evidence>
<dbReference type="Gene3D" id="3.40.50.300">
    <property type="entry name" value="P-loop containing nucleotide triphosphate hydrolases"/>
    <property type="match status" value="1"/>
</dbReference>
<dbReference type="EMBL" id="CP053980">
    <property type="protein sequence ID" value="QKH27680.1"/>
    <property type="molecule type" value="Genomic_DNA"/>
</dbReference>
<dbReference type="EMBL" id="CP009335">
    <property type="protein sequence ID" value="AJG74969.1"/>
    <property type="molecule type" value="Genomic_DNA"/>
</dbReference>
<dbReference type="NCBIfam" id="NF005250">
    <property type="entry name" value="PRK06761.1"/>
    <property type="match status" value="1"/>
</dbReference>
<evidence type="ECO:0000313" key="1">
    <source>
        <dbReference type="EMBL" id="AJG74969.1"/>
    </source>
</evidence>
<organism evidence="2 4">
    <name type="scientific">Bacillus thuringiensis</name>
    <dbReference type="NCBI Taxonomy" id="1428"/>
    <lineage>
        <taxon>Bacteria</taxon>
        <taxon>Bacillati</taxon>
        <taxon>Bacillota</taxon>
        <taxon>Bacilli</taxon>
        <taxon>Bacillales</taxon>
        <taxon>Bacillaceae</taxon>
        <taxon>Bacillus</taxon>
        <taxon>Bacillus cereus group</taxon>
    </lineage>
</organism>
<dbReference type="RefSeq" id="WP_001093214.1">
    <property type="nucleotide sequence ID" value="NZ_CP009335.1"/>
</dbReference>
<dbReference type="Proteomes" id="UP000501107">
    <property type="component" value="Chromosome"/>
</dbReference>
<dbReference type="InterPro" id="IPR027417">
    <property type="entry name" value="P-loop_NTPase"/>
</dbReference>
<accession>A0A0B5NB20</accession>
<sequence>MNTKLIIVEGLPGFGKSTTAQLINDILSQNKIEVELFLEGNLNHPADYDSVSCFNKFEFDRLLSNSGDFKEVLLKRVLKKGSNYLLPYRKIKNEFGDQFSDELFNDISRNDIYELPFDKNVELIADKWQDFAEIALEDDKVYIFECCFIQNPLTIGMIKYGEQKEKIINYVMKVAKIIENLNPMLFYVEQDDLEFSFRKALKERNPEWSTGMVDYYTNQGYGKEHNHSGVEGAIKVLEARRNLELEIFDMLKMKKEKINNTKYEIDSYRSMLKDKLTIQMVK</sequence>
<name>A0A0B5NB20_BACTU</name>
<evidence type="ECO:0000313" key="2">
    <source>
        <dbReference type="EMBL" id="QKH27680.1"/>
    </source>
</evidence>
<dbReference type="SUPFAM" id="SSF52540">
    <property type="entry name" value="P-loop containing nucleoside triphosphate hydrolases"/>
    <property type="match status" value="1"/>
</dbReference>
<dbReference type="AlphaFoldDB" id="A0A0B5NB20"/>
<reference evidence="1 3" key="1">
    <citation type="journal article" date="2015" name="Genome Announc.">
        <title>Complete genome sequences for 35 biothreat assay-relevant bacillus species.</title>
        <authorList>
            <person name="Johnson S.L."/>
            <person name="Daligault H.E."/>
            <person name="Davenport K.W."/>
            <person name="Jaissle J."/>
            <person name="Frey K.G."/>
            <person name="Ladner J.T."/>
            <person name="Broomall S.M."/>
            <person name="Bishop-Lilly K.A."/>
            <person name="Bruce D.C."/>
            <person name="Gibbons H.S."/>
            <person name="Coyne S.R."/>
            <person name="Lo C.C."/>
            <person name="Meincke L."/>
            <person name="Munk A.C."/>
            <person name="Koroleva G.I."/>
            <person name="Rosenzweig C.N."/>
            <person name="Palacios G.F."/>
            <person name="Redden C.L."/>
            <person name="Minogue T.D."/>
            <person name="Chain P.S."/>
        </authorList>
    </citation>
    <scope>NUCLEOTIDE SEQUENCE [LARGE SCALE GENOMIC DNA]</scope>
    <source>
        <strain evidence="1 3">HD1011</strain>
    </source>
</reference>